<evidence type="ECO:0000256" key="1">
    <source>
        <dbReference type="ARBA" id="ARBA00000073"/>
    </source>
</evidence>
<dbReference type="PANTHER" id="PTHR21600:SF83">
    <property type="entry name" value="PSEUDOURIDYLATE SYNTHASE RPUSD4, MITOCHONDRIAL"/>
    <property type="match status" value="1"/>
</dbReference>
<gene>
    <name evidence="8" type="ORF">INP51_07450</name>
</gene>
<name>A0A7M2RL68_9FIRM</name>
<evidence type="ECO:0000313" key="9">
    <source>
        <dbReference type="Proteomes" id="UP000593601"/>
    </source>
</evidence>
<evidence type="ECO:0000256" key="6">
    <source>
        <dbReference type="PROSITE-ProRule" id="PRU00182"/>
    </source>
</evidence>
<dbReference type="Gene3D" id="3.10.290.10">
    <property type="entry name" value="RNA-binding S4 domain"/>
    <property type="match status" value="1"/>
</dbReference>
<evidence type="ECO:0000256" key="2">
    <source>
        <dbReference type="ARBA" id="ARBA00010876"/>
    </source>
</evidence>
<dbReference type="InterPro" id="IPR036986">
    <property type="entry name" value="S4_RNA-bd_sf"/>
</dbReference>
<dbReference type="CDD" id="cd02869">
    <property type="entry name" value="PseudoU_synth_RluA_like"/>
    <property type="match status" value="1"/>
</dbReference>
<dbReference type="PANTHER" id="PTHR21600">
    <property type="entry name" value="MITOCHONDRIAL RNA PSEUDOURIDINE SYNTHASE"/>
    <property type="match status" value="1"/>
</dbReference>
<evidence type="ECO:0000256" key="4">
    <source>
        <dbReference type="ARBA" id="ARBA00031870"/>
    </source>
</evidence>
<dbReference type="PROSITE" id="PS01129">
    <property type="entry name" value="PSI_RLU"/>
    <property type="match status" value="1"/>
</dbReference>
<dbReference type="GO" id="GO:0003723">
    <property type="term" value="F:RNA binding"/>
    <property type="evidence" value="ECO:0007669"/>
    <property type="project" value="UniProtKB-KW"/>
</dbReference>
<dbReference type="GO" id="GO:0120159">
    <property type="term" value="F:rRNA pseudouridine synthase activity"/>
    <property type="evidence" value="ECO:0007669"/>
    <property type="project" value="UniProtKB-ARBA"/>
</dbReference>
<evidence type="ECO:0000256" key="5">
    <source>
        <dbReference type="ARBA" id="ARBA00033164"/>
    </source>
</evidence>
<dbReference type="InterPro" id="IPR002942">
    <property type="entry name" value="S4_RNA-bd"/>
</dbReference>
<evidence type="ECO:0000313" key="8">
    <source>
        <dbReference type="EMBL" id="QOV20744.1"/>
    </source>
</evidence>
<reference evidence="8 9" key="1">
    <citation type="submission" date="2020-10" db="EMBL/GenBank/DDBJ databases">
        <title>Blautia liquoris sp.nov., isolated from the mud in a fermentation cellar used for the production of Chinese strong-flavoured liquor.</title>
        <authorList>
            <person name="Lu L."/>
        </authorList>
    </citation>
    <scope>NUCLEOTIDE SEQUENCE [LARGE SCALE GENOMIC DNA]</scope>
    <source>
        <strain evidence="8 9">LZLJ-3</strain>
    </source>
</reference>
<dbReference type="Proteomes" id="UP000593601">
    <property type="component" value="Chromosome"/>
</dbReference>
<dbReference type="KEGG" id="bliq:INP51_07450"/>
<comment type="catalytic activity">
    <reaction evidence="1">
        <text>a uridine in RNA = a pseudouridine in RNA</text>
        <dbReference type="Rhea" id="RHEA:48348"/>
        <dbReference type="Rhea" id="RHEA-COMP:12068"/>
        <dbReference type="Rhea" id="RHEA-COMP:12069"/>
        <dbReference type="ChEBI" id="CHEBI:65314"/>
        <dbReference type="ChEBI" id="CHEBI:65315"/>
    </reaction>
</comment>
<evidence type="ECO:0000256" key="3">
    <source>
        <dbReference type="ARBA" id="ARBA00023235"/>
    </source>
</evidence>
<dbReference type="Pfam" id="PF00849">
    <property type="entry name" value="PseudoU_synth_2"/>
    <property type="match status" value="1"/>
</dbReference>
<protein>
    <recommendedName>
        <fullName evidence="4">RNA pseudouridylate synthase</fullName>
    </recommendedName>
    <alternativeName>
        <fullName evidence="5">RNA-uridine isomerase</fullName>
    </alternativeName>
</protein>
<dbReference type="PROSITE" id="PS50889">
    <property type="entry name" value="S4"/>
    <property type="match status" value="1"/>
</dbReference>
<dbReference type="SMART" id="SM00363">
    <property type="entry name" value="S4"/>
    <property type="match status" value="1"/>
</dbReference>
<dbReference type="Gene3D" id="3.30.2350.10">
    <property type="entry name" value="Pseudouridine synthase"/>
    <property type="match status" value="1"/>
</dbReference>
<organism evidence="8 9">
    <name type="scientific">Blautia liquoris</name>
    <dbReference type="NCBI Taxonomy" id="2779518"/>
    <lineage>
        <taxon>Bacteria</taxon>
        <taxon>Bacillati</taxon>
        <taxon>Bacillota</taxon>
        <taxon>Clostridia</taxon>
        <taxon>Lachnospirales</taxon>
        <taxon>Lachnospiraceae</taxon>
        <taxon>Blautia</taxon>
    </lineage>
</organism>
<dbReference type="InterPro" id="IPR020103">
    <property type="entry name" value="PsdUridine_synth_cat_dom_sf"/>
</dbReference>
<proteinExistence type="inferred from homology"/>
<dbReference type="InterPro" id="IPR050188">
    <property type="entry name" value="RluA_PseudoU_synthase"/>
</dbReference>
<keyword evidence="9" id="KW-1185">Reference proteome</keyword>
<dbReference type="GO" id="GO:0000455">
    <property type="term" value="P:enzyme-directed rRNA pseudouridine synthesis"/>
    <property type="evidence" value="ECO:0007669"/>
    <property type="project" value="UniProtKB-ARBA"/>
</dbReference>
<evidence type="ECO:0000259" key="7">
    <source>
        <dbReference type="SMART" id="SM00363"/>
    </source>
</evidence>
<keyword evidence="6" id="KW-0694">RNA-binding</keyword>
<dbReference type="InterPro" id="IPR006224">
    <property type="entry name" value="PsdUridine_synth_RluA-like_CS"/>
</dbReference>
<dbReference type="EMBL" id="CP063304">
    <property type="protein sequence ID" value="QOV20744.1"/>
    <property type="molecule type" value="Genomic_DNA"/>
</dbReference>
<feature type="domain" description="RNA-binding S4" evidence="7">
    <location>
        <begin position="13"/>
        <end position="73"/>
    </location>
</feature>
<sequence>MRELTVKKEEAKQRFDKYLVRYLQNTGIGFIYRMLRKKNITLNGKKAKGNEVLKEGDIIRLFLSDETVYKFQNGRFEDQFPVADHMKVIFENNQILAVNKPAGMLSQKAESKDVSANEYVLGYLISSGQMTTDDFYSYRPGICNRLDRNTSGVLLAAKTLPAARLMSDLIKTHSLEKYYLTIVQGVIKTKCQVSAYIKKDPSANKVQVKPFYFDGSQKIETAYDPVISHNDLTFLRVRLITGKTHQIRAHLAYLGHPVIGDIKYGNRKLDEYYKGTYGLKHQLLHAHQIYFPKQGEIPADLSGVCIEAPLPDLFFQILKDNGLTDTLTLNSEERTRI</sequence>
<keyword evidence="3" id="KW-0413">Isomerase</keyword>
<dbReference type="InterPro" id="IPR006145">
    <property type="entry name" value="PsdUridine_synth_RsuA/RluA"/>
</dbReference>
<dbReference type="CDD" id="cd00165">
    <property type="entry name" value="S4"/>
    <property type="match status" value="1"/>
</dbReference>
<comment type="similarity">
    <text evidence="2">Belongs to the pseudouridine synthase RluA family.</text>
</comment>
<dbReference type="RefSeq" id="WP_193737058.1">
    <property type="nucleotide sequence ID" value="NZ_CP063304.1"/>
</dbReference>
<dbReference type="SUPFAM" id="SSF55120">
    <property type="entry name" value="Pseudouridine synthase"/>
    <property type="match status" value="1"/>
</dbReference>
<dbReference type="SUPFAM" id="SSF55174">
    <property type="entry name" value="Alpha-L RNA-binding motif"/>
    <property type="match status" value="1"/>
</dbReference>
<accession>A0A7M2RL68</accession>
<dbReference type="AlphaFoldDB" id="A0A7M2RL68"/>